<comment type="similarity">
    <text evidence="2">Belongs to the UbiA prenyltransferase family.</text>
</comment>
<accession>B1B5P3</accession>
<feature type="transmembrane region" description="Helical" evidence="7">
    <location>
        <begin position="358"/>
        <end position="378"/>
    </location>
</feature>
<feature type="transmembrane region" description="Helical" evidence="7">
    <location>
        <begin position="217"/>
        <end position="236"/>
    </location>
</feature>
<evidence type="ECO:0000313" key="8">
    <source>
        <dbReference type="EMBL" id="BAG12672.1"/>
    </source>
</evidence>
<comment type="subcellular location">
    <subcellularLocation>
        <location evidence="1">Plastid</location>
        <location evidence="1">Chloroplast membrane</location>
        <topology evidence="1">Multi-pass membrane protein</topology>
    </subcellularLocation>
</comment>
<sequence length="379" mass="42198">MGYVLLASLPGASSITTGGSCLRSKQYAKNYSASSYITTLRHKNGNIQKEYCAMLSRRYNLKQHYKAFEQGSTNQECERKYVVNATSGQSFEYEPQARDSNSAWSSVKDALDALYKFSRPYAAVAAVIGATSNSLMAVEKFSDLSLAFFIGWLQVMACVICFHIFGMGLNQLYDLEIDKGFGFALIIGSWPLFWGVFANCILEVIYSVDLPLLRWKASSMLAVINILANAGVARPLGYFLHMQTYVFKRPATFPRQLIFCTAILSLLFVVIAFFKDIPDSEGDKKHGIRSLSTLLGQKNVFWICISLLEMAYGVTILAGATSPFLWSKISTVLGHAVLASAVGYQVKSVDLKSTDSLQSFYLFICKLLMAEYFLIPLFR</sequence>
<dbReference type="Gene3D" id="1.20.120.1780">
    <property type="entry name" value="UbiA prenyltransferase"/>
    <property type="match status" value="1"/>
</dbReference>
<feature type="transmembrane region" description="Helical" evidence="7">
    <location>
        <begin position="181"/>
        <end position="205"/>
    </location>
</feature>
<dbReference type="PANTHER" id="PTHR43009:SF6">
    <property type="entry name" value="HOMOGENTISATE PHYTYLTRANSFERASE 1, CHLOROPLASTIC"/>
    <property type="match status" value="1"/>
</dbReference>
<gene>
    <name evidence="8" type="primary">SfL17b</name>
</gene>
<dbReference type="Pfam" id="PF01040">
    <property type="entry name" value="UbiA"/>
    <property type="match status" value="1"/>
</dbReference>
<feature type="transmembrane region" description="Helical" evidence="7">
    <location>
        <begin position="144"/>
        <end position="169"/>
    </location>
</feature>
<dbReference type="InterPro" id="IPR000537">
    <property type="entry name" value="UbiA_prenyltransferase"/>
</dbReference>
<evidence type="ECO:0000256" key="3">
    <source>
        <dbReference type="ARBA" id="ARBA00022679"/>
    </source>
</evidence>
<evidence type="ECO:0000256" key="2">
    <source>
        <dbReference type="ARBA" id="ARBA00005985"/>
    </source>
</evidence>
<proteinExistence type="evidence at transcript level"/>
<keyword evidence="6 7" id="KW-0472">Membrane</keyword>
<keyword evidence="3 8" id="KW-0808">Transferase</keyword>
<organism evidence="8">
    <name type="scientific">Sophora flavescens</name>
    <name type="common">Shrubby sophora</name>
    <name type="synonym">Radiusia flavescens</name>
    <dbReference type="NCBI Taxonomy" id="49840"/>
    <lineage>
        <taxon>Eukaryota</taxon>
        <taxon>Viridiplantae</taxon>
        <taxon>Streptophyta</taxon>
        <taxon>Embryophyta</taxon>
        <taxon>Tracheophyta</taxon>
        <taxon>Spermatophyta</taxon>
        <taxon>Magnoliopsida</taxon>
        <taxon>eudicotyledons</taxon>
        <taxon>Gunneridae</taxon>
        <taxon>Pentapetalae</taxon>
        <taxon>rosids</taxon>
        <taxon>fabids</taxon>
        <taxon>Fabales</taxon>
        <taxon>Fabaceae</taxon>
        <taxon>Papilionoideae</taxon>
        <taxon>50 kb inversion clade</taxon>
        <taxon>genistoids sensu lato</taxon>
        <taxon>core genistoids</taxon>
        <taxon>Sophoreae</taxon>
        <taxon>Sophora</taxon>
    </lineage>
</organism>
<name>B1B5P3_SOPFL</name>
<keyword evidence="5 7" id="KW-1133">Transmembrane helix</keyword>
<evidence type="ECO:0000256" key="1">
    <source>
        <dbReference type="ARBA" id="ARBA00004508"/>
    </source>
</evidence>
<reference evidence="8" key="1">
    <citation type="journal article" date="2008" name="Plant Physiol.">
        <title>Cloning and Characterization of Naringenin 8-Prenyltransferase, a Flavonoid-Specific Prenyltransferase of Sophora flavescens.</title>
        <authorList>
            <person name="Sasaki K."/>
            <person name="Mito K."/>
            <person name="Ohara K."/>
            <person name="Yamamoto H."/>
            <person name="Yazaki K."/>
        </authorList>
    </citation>
    <scope>NUCLEOTIDE SEQUENCE</scope>
</reference>
<protein>
    <submittedName>
        <fullName evidence="8">Flavonoid prenyltransferase</fullName>
    </submittedName>
</protein>
<evidence type="ECO:0000256" key="7">
    <source>
        <dbReference type="SAM" id="Phobius"/>
    </source>
</evidence>
<dbReference type="PANTHER" id="PTHR43009">
    <property type="entry name" value="HOMOGENTISATE SOLANESYLTRANSFERASE, CHLOROPLASTIC"/>
    <property type="match status" value="1"/>
</dbReference>
<dbReference type="AlphaFoldDB" id="B1B5P3"/>
<evidence type="ECO:0000256" key="5">
    <source>
        <dbReference type="ARBA" id="ARBA00022989"/>
    </source>
</evidence>
<feature type="transmembrane region" description="Helical" evidence="7">
    <location>
        <begin position="300"/>
        <end position="318"/>
    </location>
</feature>
<dbReference type="GO" id="GO:0016765">
    <property type="term" value="F:transferase activity, transferring alkyl or aryl (other than methyl) groups"/>
    <property type="evidence" value="ECO:0007669"/>
    <property type="project" value="InterPro"/>
</dbReference>
<feature type="transmembrane region" description="Helical" evidence="7">
    <location>
        <begin position="121"/>
        <end position="138"/>
    </location>
</feature>
<dbReference type="EMBL" id="AB370329">
    <property type="protein sequence ID" value="BAG12672.1"/>
    <property type="molecule type" value="mRNA"/>
</dbReference>
<dbReference type="GO" id="GO:0031969">
    <property type="term" value="C:chloroplast membrane"/>
    <property type="evidence" value="ECO:0007669"/>
    <property type="project" value="UniProtKB-SubCell"/>
</dbReference>
<keyword evidence="4 7" id="KW-0812">Transmembrane</keyword>
<evidence type="ECO:0000256" key="6">
    <source>
        <dbReference type="ARBA" id="ARBA00023136"/>
    </source>
</evidence>
<feature type="transmembrane region" description="Helical" evidence="7">
    <location>
        <begin position="257"/>
        <end position="274"/>
    </location>
</feature>
<evidence type="ECO:0000256" key="4">
    <source>
        <dbReference type="ARBA" id="ARBA00022692"/>
    </source>
</evidence>